<protein>
    <submittedName>
        <fullName evidence="3">Uncharacterized protein</fullName>
    </submittedName>
</protein>
<dbReference type="EMBL" id="OKRB01000101">
    <property type="protein sequence ID" value="SPE24126.1"/>
    <property type="molecule type" value="Genomic_DNA"/>
</dbReference>
<reference evidence="4" key="1">
    <citation type="submission" date="2018-02" db="EMBL/GenBank/DDBJ databases">
        <authorList>
            <person name="Hausmann B."/>
        </authorList>
    </citation>
    <scope>NUCLEOTIDE SEQUENCE [LARGE SCALE GENOMIC DNA]</scope>
    <source>
        <strain evidence="4">Peat soil MAG SbA5</strain>
    </source>
</reference>
<evidence type="ECO:0000256" key="1">
    <source>
        <dbReference type="SAM" id="MobiDB-lite"/>
    </source>
</evidence>
<keyword evidence="2" id="KW-0472">Membrane</keyword>
<sequence length="202" mass="20979">MLRRTMSSQATRARGLHPDKQPFHGRVTSAPPRGMDTIPETKAIRMLQGQAATPEIRITVLLPSPVAPTPRPAGVILLHLFITLRHLRRLVEAAPAAAARRVRPVGVAASMVVVAAVAEAAELPTAAAVVAAVAEAAAPTAAAAVVVAEAAIVVVAVTTRRRLTISGAKGFESAAIIGNSCVRRRALRYSALMVESTTISPG</sequence>
<feature type="transmembrane region" description="Helical" evidence="2">
    <location>
        <begin position="140"/>
        <end position="159"/>
    </location>
</feature>
<keyword evidence="2" id="KW-1133">Transmembrane helix</keyword>
<proteinExistence type="predicted"/>
<feature type="compositionally biased region" description="Polar residues" evidence="1">
    <location>
        <begin position="1"/>
        <end position="11"/>
    </location>
</feature>
<evidence type="ECO:0000313" key="3">
    <source>
        <dbReference type="EMBL" id="SPE24126.1"/>
    </source>
</evidence>
<dbReference type="Proteomes" id="UP000239735">
    <property type="component" value="Unassembled WGS sequence"/>
</dbReference>
<gene>
    <name evidence="3" type="ORF">SBA5_430005</name>
</gene>
<feature type="transmembrane region" description="Helical" evidence="2">
    <location>
        <begin position="107"/>
        <end position="134"/>
    </location>
</feature>
<keyword evidence="2" id="KW-0812">Transmembrane</keyword>
<dbReference type="AlphaFoldDB" id="A0A2N9LLJ3"/>
<evidence type="ECO:0000313" key="4">
    <source>
        <dbReference type="Proteomes" id="UP000239735"/>
    </source>
</evidence>
<name>A0A2N9LLJ3_9BACT</name>
<feature type="region of interest" description="Disordered" evidence="1">
    <location>
        <begin position="1"/>
        <end position="36"/>
    </location>
</feature>
<organism evidence="3 4">
    <name type="scientific">Candidatus Sulfuritelmatomonas gaucii</name>
    <dbReference type="NCBI Taxonomy" id="2043161"/>
    <lineage>
        <taxon>Bacteria</taxon>
        <taxon>Pseudomonadati</taxon>
        <taxon>Acidobacteriota</taxon>
        <taxon>Terriglobia</taxon>
        <taxon>Terriglobales</taxon>
        <taxon>Acidobacteriaceae</taxon>
        <taxon>Candidatus Sulfuritelmatomonas</taxon>
    </lineage>
</organism>
<evidence type="ECO:0000256" key="2">
    <source>
        <dbReference type="SAM" id="Phobius"/>
    </source>
</evidence>
<accession>A0A2N9LLJ3</accession>